<dbReference type="PANTHER" id="PTHR43289:SF34">
    <property type="entry name" value="SERINE_THREONINE-PROTEIN KINASE YBDM-RELATED"/>
    <property type="match status" value="1"/>
</dbReference>
<evidence type="ECO:0000256" key="2">
    <source>
        <dbReference type="ARBA" id="ARBA00022741"/>
    </source>
</evidence>
<dbReference type="PROSITE" id="PS00108">
    <property type="entry name" value="PROTEIN_KINASE_ST"/>
    <property type="match status" value="1"/>
</dbReference>
<dbReference type="InterPro" id="IPR000719">
    <property type="entry name" value="Prot_kinase_dom"/>
</dbReference>
<evidence type="ECO:0000259" key="7">
    <source>
        <dbReference type="PROSITE" id="PS50011"/>
    </source>
</evidence>
<protein>
    <submittedName>
        <fullName evidence="8">Serine/threonine protein kinase</fullName>
    </submittedName>
</protein>
<dbReference type="GO" id="GO:0004674">
    <property type="term" value="F:protein serine/threonine kinase activity"/>
    <property type="evidence" value="ECO:0007669"/>
    <property type="project" value="UniProtKB-KW"/>
</dbReference>
<evidence type="ECO:0000256" key="1">
    <source>
        <dbReference type="ARBA" id="ARBA00022679"/>
    </source>
</evidence>
<accession>A0ABW1C5T4</accession>
<dbReference type="PROSITE" id="PS50011">
    <property type="entry name" value="PROTEIN_KINASE_DOM"/>
    <property type="match status" value="1"/>
</dbReference>
<dbReference type="SMART" id="SM00220">
    <property type="entry name" value="S_TKc"/>
    <property type="match status" value="1"/>
</dbReference>
<feature type="region of interest" description="Disordered" evidence="6">
    <location>
        <begin position="370"/>
        <end position="417"/>
    </location>
</feature>
<proteinExistence type="predicted"/>
<organism evidence="8 9">
    <name type="scientific">Nonomuraea harbinensis</name>
    <dbReference type="NCBI Taxonomy" id="1286938"/>
    <lineage>
        <taxon>Bacteria</taxon>
        <taxon>Bacillati</taxon>
        <taxon>Actinomycetota</taxon>
        <taxon>Actinomycetes</taxon>
        <taxon>Streptosporangiales</taxon>
        <taxon>Streptosporangiaceae</taxon>
        <taxon>Nonomuraea</taxon>
    </lineage>
</organism>
<keyword evidence="9" id="KW-1185">Reference proteome</keyword>
<dbReference type="CDD" id="cd14014">
    <property type="entry name" value="STKc_PknB_like"/>
    <property type="match status" value="1"/>
</dbReference>
<dbReference type="InterPro" id="IPR017441">
    <property type="entry name" value="Protein_kinase_ATP_BS"/>
</dbReference>
<dbReference type="InterPro" id="IPR008271">
    <property type="entry name" value="Ser/Thr_kinase_AS"/>
</dbReference>
<dbReference type="PROSITE" id="PS00107">
    <property type="entry name" value="PROTEIN_KINASE_ATP"/>
    <property type="match status" value="1"/>
</dbReference>
<keyword evidence="2 5" id="KW-0547">Nucleotide-binding</keyword>
<keyword evidence="3 8" id="KW-0418">Kinase</keyword>
<name>A0ABW1C5T4_9ACTN</name>
<keyword evidence="1" id="KW-0808">Transferase</keyword>
<gene>
    <name evidence="8" type="ORF">ACFPUY_38470</name>
</gene>
<dbReference type="RefSeq" id="WP_219546456.1">
    <property type="nucleotide sequence ID" value="NZ_JAHKRN010000024.1"/>
</dbReference>
<dbReference type="EMBL" id="JBHSNW010000029">
    <property type="protein sequence ID" value="MFC5821015.1"/>
    <property type="molecule type" value="Genomic_DNA"/>
</dbReference>
<comment type="caution">
    <text evidence="8">The sequence shown here is derived from an EMBL/GenBank/DDBJ whole genome shotgun (WGS) entry which is preliminary data.</text>
</comment>
<dbReference type="PANTHER" id="PTHR43289">
    <property type="entry name" value="MITOGEN-ACTIVATED PROTEIN KINASE KINASE KINASE 20-RELATED"/>
    <property type="match status" value="1"/>
</dbReference>
<evidence type="ECO:0000313" key="9">
    <source>
        <dbReference type="Proteomes" id="UP001596096"/>
    </source>
</evidence>
<evidence type="ECO:0000256" key="5">
    <source>
        <dbReference type="PROSITE-ProRule" id="PRU10141"/>
    </source>
</evidence>
<feature type="domain" description="Protein kinase" evidence="7">
    <location>
        <begin position="39"/>
        <end position="292"/>
    </location>
</feature>
<keyword evidence="8" id="KW-0723">Serine/threonine-protein kinase</keyword>
<feature type="region of interest" description="Disordered" evidence="6">
    <location>
        <begin position="1"/>
        <end position="29"/>
    </location>
</feature>
<evidence type="ECO:0000256" key="6">
    <source>
        <dbReference type="SAM" id="MobiDB-lite"/>
    </source>
</evidence>
<feature type="binding site" evidence="5">
    <location>
        <position position="67"/>
    </location>
    <ligand>
        <name>ATP</name>
        <dbReference type="ChEBI" id="CHEBI:30616"/>
    </ligand>
</feature>
<feature type="compositionally biased region" description="Polar residues" evidence="6">
    <location>
        <begin position="385"/>
        <end position="412"/>
    </location>
</feature>
<dbReference type="Proteomes" id="UP001596096">
    <property type="component" value="Unassembled WGS sequence"/>
</dbReference>
<evidence type="ECO:0000313" key="8">
    <source>
        <dbReference type="EMBL" id="MFC5821015.1"/>
    </source>
</evidence>
<evidence type="ECO:0000256" key="3">
    <source>
        <dbReference type="ARBA" id="ARBA00022777"/>
    </source>
</evidence>
<dbReference type="Pfam" id="PF00069">
    <property type="entry name" value="Pkinase"/>
    <property type="match status" value="1"/>
</dbReference>
<evidence type="ECO:0000256" key="4">
    <source>
        <dbReference type="ARBA" id="ARBA00022840"/>
    </source>
</evidence>
<reference evidence="9" key="1">
    <citation type="journal article" date="2019" name="Int. J. Syst. Evol. Microbiol.">
        <title>The Global Catalogue of Microorganisms (GCM) 10K type strain sequencing project: providing services to taxonomists for standard genome sequencing and annotation.</title>
        <authorList>
            <consortium name="The Broad Institute Genomics Platform"/>
            <consortium name="The Broad Institute Genome Sequencing Center for Infectious Disease"/>
            <person name="Wu L."/>
            <person name="Ma J."/>
        </authorList>
    </citation>
    <scope>NUCLEOTIDE SEQUENCE [LARGE SCALE GENOMIC DNA]</scope>
    <source>
        <strain evidence="9">CGMCC 4.7106</strain>
    </source>
</reference>
<keyword evidence="4 5" id="KW-0067">ATP-binding</keyword>
<sequence length="584" mass="62510">MSDETTAMPHQQPGMPSARGAEDSLAPLGQHDPVVMGPYRLVGRLGAGGMGVVFAGVDSAGRRAAVKVIHAELAHDDEFRVRFRREIDLLRRVRARCMVQVLGADAEAEQPWLATEYVPGPTLAQRVEQNGPLSEQEIVGLAGGLGEALRAMHTVGVVHRDLKPSNVILSPTGPRLIDMGIARAMDETSVTRTGVLVGSPGWISPEEYRGSDVGPAADVYGWALLVLFAATGRPPFGTGRPEVLAMRVLADTPDVEAVPEPLKDLARRSLAKQPSERPSAEDVLNALVQGWRESAVGQTAGDVTLVEEVTRYLDRTWVMPLTNNSNWIVPAPPSRSGARRWGMVAGGLGVVGAVAAAAALFINGGAGEPQAPAAVRTDRTAVPAPTSSSAPQTKASSATPSPTKEATSSPKPSSLGKKVTMIRGHSFVLPSDWLYFPDNTNNTEGMCLRPKRMKDADYLFCSQFGMSIHPWLSTGSGASEDDDLSWLEDADGLNYTYSGEGPCISGHTSRKGEIVKGGLNKIGNLRAHYRKARSYCDDGSTRETETLVLPITGLTIVIDKLPAEERAQAEDILRSFKFAKKQTR</sequence>